<gene>
    <name evidence="7" type="ORF">EM20IM_05420</name>
</gene>
<feature type="domain" description="VWFA" evidence="6">
    <location>
        <begin position="91"/>
        <end position="298"/>
    </location>
</feature>
<evidence type="ECO:0000256" key="4">
    <source>
        <dbReference type="ARBA" id="ARBA00023136"/>
    </source>
</evidence>
<dbReference type="EMBL" id="CP065956">
    <property type="protein sequence ID" value="QSR85963.1"/>
    <property type="molecule type" value="Genomic_DNA"/>
</dbReference>
<keyword evidence="4 5" id="KW-0472">Membrane</keyword>
<keyword evidence="8" id="KW-1185">Reference proteome</keyword>
<dbReference type="InterPro" id="IPR050768">
    <property type="entry name" value="UPF0353/GerABKA_families"/>
</dbReference>
<accession>A0ABX7PT87</accession>
<dbReference type="Proteomes" id="UP000663088">
    <property type="component" value="Chromosome"/>
</dbReference>
<keyword evidence="1" id="KW-1003">Cell membrane</keyword>
<keyword evidence="3 5" id="KW-1133">Transmembrane helix</keyword>
<dbReference type="SMART" id="SM00327">
    <property type="entry name" value="VWA"/>
    <property type="match status" value="1"/>
</dbReference>
<dbReference type="RefSeq" id="WP_206843656.1">
    <property type="nucleotide sequence ID" value="NZ_CP065956.1"/>
</dbReference>
<organism evidence="7 8">
    <name type="scientific">Candidatus Methylacidiphilum infernorum</name>
    <dbReference type="NCBI Taxonomy" id="511746"/>
    <lineage>
        <taxon>Bacteria</taxon>
        <taxon>Pseudomonadati</taxon>
        <taxon>Verrucomicrobiota</taxon>
        <taxon>Methylacidiphilae</taxon>
        <taxon>Methylacidiphilales</taxon>
        <taxon>Methylacidiphilaceae</taxon>
        <taxon>Methylacidiphilum (ex Ratnadevi et al. 2023)</taxon>
    </lineage>
</organism>
<sequence length="340" mass="38169">MIFRNPEYLLGLFCIPLFLFFFYRKNAQTKATFIHLFKVLFSSKGIEIIKQEKASNPFPWLFLASTTLFFIALSRPQWGKAEVELLESNTDYLIALDVSKSMLAEDTVPSRLERAKLLATNFISKLHGERVGLIAFTKNAFIEAPLSTDYELLEEILSELSPEDFPNGGTNFAAMLDEALQFFSSSGRSQKMLILLSDGEDHGGGWQQRLVDFKKESIPILSIGIGSSNGAVIRDSNGSLYKDYNGEPIVSIFNPAALELIAHSTNGLYIQADKYFDITTVVESLAKNPGYAKRKEKLKTLAEKYVYFLLPALLLALASFLFEFPVYENLEIKMGSKDKS</sequence>
<evidence type="ECO:0000256" key="1">
    <source>
        <dbReference type="ARBA" id="ARBA00022475"/>
    </source>
</evidence>
<dbReference type="Gene3D" id="3.40.50.410">
    <property type="entry name" value="von Willebrand factor, type A domain"/>
    <property type="match status" value="1"/>
</dbReference>
<dbReference type="InterPro" id="IPR036465">
    <property type="entry name" value="vWFA_dom_sf"/>
</dbReference>
<keyword evidence="2 5" id="KW-0812">Transmembrane</keyword>
<feature type="transmembrane region" description="Helical" evidence="5">
    <location>
        <begin position="6"/>
        <end position="23"/>
    </location>
</feature>
<evidence type="ECO:0000259" key="6">
    <source>
        <dbReference type="PROSITE" id="PS50234"/>
    </source>
</evidence>
<dbReference type="PANTHER" id="PTHR22550">
    <property type="entry name" value="SPORE GERMINATION PROTEIN"/>
    <property type="match status" value="1"/>
</dbReference>
<evidence type="ECO:0000313" key="8">
    <source>
        <dbReference type="Proteomes" id="UP000663088"/>
    </source>
</evidence>
<feature type="transmembrane region" description="Helical" evidence="5">
    <location>
        <begin position="305"/>
        <end position="327"/>
    </location>
</feature>
<evidence type="ECO:0000256" key="2">
    <source>
        <dbReference type="ARBA" id="ARBA00022692"/>
    </source>
</evidence>
<evidence type="ECO:0000256" key="5">
    <source>
        <dbReference type="SAM" id="Phobius"/>
    </source>
</evidence>
<protein>
    <submittedName>
        <fullName evidence="7">VWA domain-containing protein</fullName>
    </submittedName>
</protein>
<reference evidence="7 8" key="1">
    <citation type="submission" date="2020-12" db="EMBL/GenBank/DDBJ databases">
        <authorList>
            <person name="Awala S.I."/>
            <person name="Gwak J.-H."/>
            <person name="Kim S.-J."/>
            <person name="Rhee S.-K."/>
        </authorList>
    </citation>
    <scope>NUCLEOTIDE SEQUENCE [LARGE SCALE GENOMIC DNA]</scope>
    <source>
        <strain evidence="7 8">IT5</strain>
    </source>
</reference>
<evidence type="ECO:0000256" key="3">
    <source>
        <dbReference type="ARBA" id="ARBA00022989"/>
    </source>
</evidence>
<dbReference type="PROSITE" id="PS50234">
    <property type="entry name" value="VWFA"/>
    <property type="match status" value="1"/>
</dbReference>
<dbReference type="Pfam" id="PF13519">
    <property type="entry name" value="VWA_2"/>
    <property type="match status" value="1"/>
</dbReference>
<dbReference type="InterPro" id="IPR002035">
    <property type="entry name" value="VWF_A"/>
</dbReference>
<evidence type="ECO:0000313" key="7">
    <source>
        <dbReference type="EMBL" id="QSR85963.1"/>
    </source>
</evidence>
<name>A0ABX7PT87_9BACT</name>
<proteinExistence type="predicted"/>
<dbReference type="PANTHER" id="PTHR22550:SF5">
    <property type="entry name" value="LEUCINE ZIPPER PROTEIN 4"/>
    <property type="match status" value="1"/>
</dbReference>
<dbReference type="SUPFAM" id="SSF53300">
    <property type="entry name" value="vWA-like"/>
    <property type="match status" value="1"/>
</dbReference>